<evidence type="ECO:0000313" key="2">
    <source>
        <dbReference type="EMBL" id="CAF1227970.1"/>
    </source>
</evidence>
<dbReference type="Proteomes" id="UP000663870">
    <property type="component" value="Unassembled WGS sequence"/>
</dbReference>
<evidence type="ECO:0000313" key="6">
    <source>
        <dbReference type="Proteomes" id="UP000663870"/>
    </source>
</evidence>
<sequence>MNRDSSNKDSDKAVLTGSTSGQSSSDFRSTDAKSAYPGQVLPEANDSSATSGNSGTQGQTGTSTNKTTPGQAGEGIPDRYKK</sequence>
<dbReference type="EMBL" id="CAJOBD010036439">
    <property type="protein sequence ID" value="CAF4303585.1"/>
    <property type="molecule type" value="Genomic_DNA"/>
</dbReference>
<comment type="caution">
    <text evidence="4">The sequence shown here is derived from an EMBL/GenBank/DDBJ whole genome shotgun (WGS) entry which is preliminary data.</text>
</comment>
<dbReference type="EMBL" id="CAJNOL010002527">
    <property type="protein sequence ID" value="CAF1509274.1"/>
    <property type="molecule type" value="Genomic_DNA"/>
</dbReference>
<dbReference type="Proteomes" id="UP000663854">
    <property type="component" value="Unassembled WGS sequence"/>
</dbReference>
<evidence type="ECO:0000256" key="1">
    <source>
        <dbReference type="SAM" id="MobiDB-lite"/>
    </source>
</evidence>
<feature type="region of interest" description="Disordered" evidence="1">
    <location>
        <begin position="1"/>
        <end position="82"/>
    </location>
</feature>
<accession>A0A820I936</accession>
<dbReference type="AlphaFoldDB" id="A0A820I936"/>
<keyword evidence="6" id="KW-1185">Reference proteome</keyword>
<feature type="compositionally biased region" description="Basic and acidic residues" evidence="1">
    <location>
        <begin position="1"/>
        <end position="12"/>
    </location>
</feature>
<organism evidence="4 5">
    <name type="scientific">Rotaria sordida</name>
    <dbReference type="NCBI Taxonomy" id="392033"/>
    <lineage>
        <taxon>Eukaryota</taxon>
        <taxon>Metazoa</taxon>
        <taxon>Spiralia</taxon>
        <taxon>Gnathifera</taxon>
        <taxon>Rotifera</taxon>
        <taxon>Eurotatoria</taxon>
        <taxon>Bdelloidea</taxon>
        <taxon>Philodinida</taxon>
        <taxon>Philodinidae</taxon>
        <taxon>Rotaria</taxon>
    </lineage>
</organism>
<name>A0A820I936_9BILA</name>
<dbReference type="Proteomes" id="UP000663836">
    <property type="component" value="Unassembled WGS sequence"/>
</dbReference>
<reference evidence="4" key="1">
    <citation type="submission" date="2021-02" db="EMBL/GenBank/DDBJ databases">
        <authorList>
            <person name="Nowell W R."/>
        </authorList>
    </citation>
    <scope>NUCLEOTIDE SEQUENCE</scope>
</reference>
<evidence type="ECO:0000313" key="3">
    <source>
        <dbReference type="EMBL" id="CAF1509274.1"/>
    </source>
</evidence>
<evidence type="ECO:0000313" key="4">
    <source>
        <dbReference type="EMBL" id="CAF4303585.1"/>
    </source>
</evidence>
<proteinExistence type="predicted"/>
<dbReference type="EMBL" id="CAJNOH010001536">
    <property type="protein sequence ID" value="CAF1227970.1"/>
    <property type="molecule type" value="Genomic_DNA"/>
</dbReference>
<gene>
    <name evidence="4" type="ORF">JBS370_LOCUS40472</name>
    <name evidence="3" type="ORF">JXQ802_LOCUS40893</name>
    <name evidence="2" type="ORF">PYM288_LOCUS26229</name>
</gene>
<feature type="compositionally biased region" description="Polar residues" evidence="1">
    <location>
        <begin position="16"/>
        <end position="27"/>
    </location>
</feature>
<feature type="compositionally biased region" description="Low complexity" evidence="1">
    <location>
        <begin position="47"/>
        <end position="71"/>
    </location>
</feature>
<protein>
    <submittedName>
        <fullName evidence="4">Uncharacterized protein</fullName>
    </submittedName>
</protein>
<evidence type="ECO:0000313" key="5">
    <source>
        <dbReference type="Proteomes" id="UP000663836"/>
    </source>
</evidence>